<comment type="function">
    <text evidence="12">May control the interaction of photosystem II (PSII) cores with the light-harvesting antenna, regulates electron flow through the 2 photosystem reaction centers. PSII is a light-driven water plastoquinone oxidoreductase, using light energy to abstract electrons from H(2)O, generating a proton gradient subsequently used for ATP formation.</text>
</comment>
<evidence type="ECO:0000256" key="7">
    <source>
        <dbReference type="ARBA" id="ARBA00022989"/>
    </source>
</evidence>
<dbReference type="Pfam" id="PF01737">
    <property type="entry name" value="Ycf9"/>
    <property type="match status" value="1"/>
</dbReference>
<sequence length="62" mass="6895">MTFLFQFSLWAFIALSFLLAIGVPIVLAYPDGWTTNKGTIFSGCGLWFICVFLIGILNSFVI</sequence>
<dbReference type="HAMAP" id="MF_00644">
    <property type="entry name" value="PSII_PsbZ"/>
    <property type="match status" value="1"/>
</dbReference>
<feature type="transmembrane region" description="Helical" evidence="14">
    <location>
        <begin position="38"/>
        <end position="61"/>
    </location>
</feature>
<evidence type="ECO:0000256" key="6">
    <source>
        <dbReference type="ARBA" id="ARBA00022692"/>
    </source>
</evidence>
<keyword evidence="15" id="KW-0150">Chloroplast</keyword>
<reference evidence="15" key="2">
    <citation type="journal article" date="2019" name="Mol. Phylogenet. Evol.">
        <title>Reassessment of the classification of bryopsidales (chlorophyta) based on chloroplast phylogenomic analyses.</title>
        <authorList>
            <person name="Cremen M.C."/>
            <person name="Leliaert F."/>
            <person name="West J."/>
            <person name="Lam D.W."/>
            <person name="Shimada S."/>
            <person name="Lopez-Bautista J.M."/>
            <person name="Verbruggen H."/>
        </authorList>
    </citation>
    <scope>NUCLEOTIDE SEQUENCE</scope>
</reference>
<name>A0A3B8D914_9CHLO</name>
<keyword evidence="8 12" id="KW-0793">Thylakoid</keyword>
<reference evidence="15" key="1">
    <citation type="submission" date="2018-07" db="EMBL/GenBank/DDBJ databases">
        <authorList>
            <person name="Cremen M.C."/>
            <person name="Leliaert F."/>
            <person name="West J."/>
            <person name="Lam D.W."/>
            <person name="Shimada S."/>
            <person name="Lopez-Bautista J.M."/>
            <person name="Verbruggen H."/>
        </authorList>
    </citation>
    <scope>NUCLEOTIDE SEQUENCE</scope>
</reference>
<keyword evidence="7 12" id="KW-1133">Transmembrane helix</keyword>
<evidence type="ECO:0000256" key="4">
    <source>
        <dbReference type="ARBA" id="ARBA00022469"/>
    </source>
</evidence>
<dbReference type="EMBL" id="MH591114">
    <property type="protein sequence ID" value="AYJ22366.1"/>
    <property type="molecule type" value="Genomic_DNA"/>
</dbReference>
<evidence type="ECO:0000256" key="3">
    <source>
        <dbReference type="ARBA" id="ARBA00021665"/>
    </source>
</evidence>
<keyword evidence="5 12" id="KW-0602">Photosynthesis</keyword>
<comment type="similarity">
    <text evidence="2 12 13">Belongs to the PsbZ family.</text>
</comment>
<evidence type="ECO:0000256" key="12">
    <source>
        <dbReference type="HAMAP-Rule" id="MF_00644"/>
    </source>
</evidence>
<evidence type="ECO:0000256" key="10">
    <source>
        <dbReference type="ARBA" id="ARBA00023276"/>
    </source>
</evidence>
<dbReference type="PANTHER" id="PTHR34971">
    <property type="entry name" value="PHOTOSYSTEM II REACTION CENTER PROTEIN Z"/>
    <property type="match status" value="1"/>
</dbReference>
<comment type="function">
    <text evidence="13">Controls the interaction of photosystem II (PSII) cores with the light-harvesting antenna, regulates electron flow through the 2 photosystem reaction centers. PSII is a light-driven water plastoquinone oxidoreductase, using light energy to abstract electrons from H(2)O, generating a proton gradient subsequently used for ATP formation.</text>
</comment>
<accession>A0A3B8D914</accession>
<comment type="subunit">
    <text evidence="11 12">PSII is composed of 1 copy each of membrane proteins PsbA, PsbB, PsbC, PsbD, PsbE, PsbF, PsbH, PsbI, PsbJ, PsbK, PsbL, PsbM, PsbT, PsbY, PsbZ, Psb30/Ycf12, at least 3 peripheral proteins of the oxygen-evolving complex and a large number of cofactors. It forms dimeric complexes.</text>
</comment>
<organism evidence="15">
    <name type="scientific">Avrainvillea sp. HV04061</name>
    <dbReference type="NCBI Taxonomy" id="2364086"/>
    <lineage>
        <taxon>Eukaryota</taxon>
        <taxon>Viridiplantae</taxon>
        <taxon>Chlorophyta</taxon>
        <taxon>core chlorophytes</taxon>
        <taxon>Ulvophyceae</taxon>
        <taxon>TCBD clade</taxon>
        <taxon>Bryopsidales</taxon>
        <taxon>Halimedineae</taxon>
        <taxon>Dichotomosiphonaceae</taxon>
        <taxon>Avrainvillea</taxon>
    </lineage>
</organism>
<dbReference type="InterPro" id="IPR036512">
    <property type="entry name" value="PSII_PsbZ_sf"/>
</dbReference>
<evidence type="ECO:0000256" key="5">
    <source>
        <dbReference type="ARBA" id="ARBA00022531"/>
    </source>
</evidence>
<keyword evidence="6 12" id="KW-0812">Transmembrane</keyword>
<protein>
    <recommendedName>
        <fullName evidence="3 12">Photosystem II reaction center protein Z</fullName>
        <shortName evidence="12">PSII-Z</shortName>
    </recommendedName>
</protein>
<keyword evidence="10 12" id="KW-0604">Photosystem II</keyword>
<dbReference type="NCBIfam" id="TIGR03043">
    <property type="entry name" value="PS_II_psbZ"/>
    <property type="match status" value="1"/>
</dbReference>
<evidence type="ECO:0000256" key="11">
    <source>
        <dbReference type="ARBA" id="ARBA00038734"/>
    </source>
</evidence>
<dbReference type="GO" id="GO:0009535">
    <property type="term" value="C:chloroplast thylakoid membrane"/>
    <property type="evidence" value="ECO:0007669"/>
    <property type="project" value="UniProtKB-SubCell"/>
</dbReference>
<dbReference type="Gene3D" id="1.10.287.740">
    <property type="entry name" value="Photosystem II PsbZ, reaction centre"/>
    <property type="match status" value="1"/>
</dbReference>
<dbReference type="GO" id="GO:0009539">
    <property type="term" value="C:photosystem II reaction center"/>
    <property type="evidence" value="ECO:0007669"/>
    <property type="project" value="InterPro"/>
</dbReference>
<keyword evidence="15" id="KW-0934">Plastid</keyword>
<keyword evidence="9 12" id="KW-0472">Membrane</keyword>
<evidence type="ECO:0000256" key="2">
    <source>
        <dbReference type="ARBA" id="ARBA00008367"/>
    </source>
</evidence>
<comment type="subcellular location">
    <subcellularLocation>
        <location evidence="1">Membrane</location>
        <topology evidence="1">Multi-pass membrane protein</topology>
    </subcellularLocation>
    <subcellularLocation>
        <location evidence="12">Plastid</location>
        <location evidence="12">Chloroplast thylakoid membrane</location>
        <topology evidence="12">Multi-pass membrane protein</topology>
    </subcellularLocation>
</comment>
<dbReference type="GO" id="GO:0042549">
    <property type="term" value="P:photosystem II stabilization"/>
    <property type="evidence" value="ECO:0007669"/>
    <property type="project" value="InterPro"/>
</dbReference>
<dbReference type="GO" id="GO:0015979">
    <property type="term" value="P:photosynthesis"/>
    <property type="evidence" value="ECO:0007669"/>
    <property type="project" value="UniProtKB-UniRule"/>
</dbReference>
<evidence type="ECO:0000256" key="14">
    <source>
        <dbReference type="SAM" id="Phobius"/>
    </source>
</evidence>
<geneLocation type="chloroplast" evidence="15"/>
<evidence type="ECO:0000256" key="1">
    <source>
        <dbReference type="ARBA" id="ARBA00004141"/>
    </source>
</evidence>
<evidence type="ECO:0000313" key="15">
    <source>
        <dbReference type="EMBL" id="AYJ22366.1"/>
    </source>
</evidence>
<gene>
    <name evidence="12 15" type="primary">psbZ</name>
</gene>
<dbReference type="SUPFAM" id="SSF161055">
    <property type="entry name" value="PsbZ-like"/>
    <property type="match status" value="1"/>
</dbReference>
<evidence type="ECO:0000256" key="9">
    <source>
        <dbReference type="ARBA" id="ARBA00023136"/>
    </source>
</evidence>
<proteinExistence type="inferred from homology"/>
<evidence type="ECO:0000256" key="8">
    <source>
        <dbReference type="ARBA" id="ARBA00023078"/>
    </source>
</evidence>
<keyword evidence="4 12" id="KW-0674">Reaction center</keyword>
<dbReference type="AlphaFoldDB" id="A0A3B8D914"/>
<dbReference type="PANTHER" id="PTHR34971:SF2">
    <property type="entry name" value="PHOTOSYSTEM II REACTION CENTER PROTEIN Z"/>
    <property type="match status" value="1"/>
</dbReference>
<evidence type="ECO:0000256" key="13">
    <source>
        <dbReference type="RuleBase" id="RU003472"/>
    </source>
</evidence>
<dbReference type="InterPro" id="IPR002644">
    <property type="entry name" value="PSII_PsbZ"/>
</dbReference>